<dbReference type="Proteomes" id="UP000461670">
    <property type="component" value="Unassembled WGS sequence"/>
</dbReference>
<protein>
    <submittedName>
        <fullName evidence="1">Uncharacterized protein</fullName>
    </submittedName>
</protein>
<evidence type="ECO:0000313" key="1">
    <source>
        <dbReference type="EMBL" id="KAF1019656.1"/>
    </source>
</evidence>
<comment type="caution">
    <text evidence="1">The sequence shown here is derived from an EMBL/GenBank/DDBJ whole genome shotgun (WGS) entry which is preliminary data.</text>
</comment>
<reference evidence="2" key="1">
    <citation type="journal article" date="2020" name="MBio">
        <title>Horizontal gene transfer to a defensive symbiont with a reduced genome amongst a multipartite beetle microbiome.</title>
        <authorList>
            <person name="Waterworth S.C."/>
            <person name="Florez L.V."/>
            <person name="Rees E.R."/>
            <person name="Hertweck C."/>
            <person name="Kaltenpoth M."/>
            <person name="Kwan J.C."/>
        </authorList>
    </citation>
    <scope>NUCLEOTIDE SEQUENCE [LARGE SCALE GENOMIC DNA]</scope>
</reference>
<name>A0A7V8FM09_9BURK</name>
<gene>
    <name evidence="1" type="ORF">GAK30_02972</name>
</gene>
<sequence length="86" mass="9844">MSVIVTYDLNKEAKRPPIVDGIKRLGAWAKLSESSYALNTQFTPKQIYEALSQYLDSNDQLFVITLSAPWHGQGPQEIRNWLHQNI</sequence>
<organism evidence="1 2">
    <name type="scientific">Paracidovorax wautersii</name>
    <dbReference type="NCBI Taxonomy" id="1177982"/>
    <lineage>
        <taxon>Bacteria</taxon>
        <taxon>Pseudomonadati</taxon>
        <taxon>Pseudomonadota</taxon>
        <taxon>Betaproteobacteria</taxon>
        <taxon>Burkholderiales</taxon>
        <taxon>Comamonadaceae</taxon>
        <taxon>Paracidovorax</taxon>
    </lineage>
</organism>
<proteinExistence type="predicted"/>
<dbReference type="EMBL" id="WNDQ01000050">
    <property type="protein sequence ID" value="KAF1019656.1"/>
    <property type="molecule type" value="Genomic_DNA"/>
</dbReference>
<dbReference type="AlphaFoldDB" id="A0A7V8FM09"/>
<evidence type="ECO:0000313" key="2">
    <source>
        <dbReference type="Proteomes" id="UP000461670"/>
    </source>
</evidence>
<accession>A0A7V8FM09</accession>